<dbReference type="EMBL" id="WTPW01001718">
    <property type="protein sequence ID" value="KAF0419070.1"/>
    <property type="molecule type" value="Genomic_DNA"/>
</dbReference>
<proteinExistence type="predicted"/>
<reference evidence="1 2" key="1">
    <citation type="journal article" date="2019" name="Environ. Microbiol.">
        <title>At the nexus of three kingdoms: the genome of the mycorrhizal fungus Gigaspora margarita provides insights into plant, endobacterial and fungal interactions.</title>
        <authorList>
            <person name="Venice F."/>
            <person name="Ghignone S."/>
            <person name="Salvioli di Fossalunga A."/>
            <person name="Amselem J."/>
            <person name="Novero M."/>
            <person name="Xianan X."/>
            <person name="Sedzielewska Toro K."/>
            <person name="Morin E."/>
            <person name="Lipzen A."/>
            <person name="Grigoriev I.V."/>
            <person name="Henrissat B."/>
            <person name="Martin F.M."/>
            <person name="Bonfante P."/>
        </authorList>
    </citation>
    <scope>NUCLEOTIDE SEQUENCE [LARGE SCALE GENOMIC DNA]</scope>
    <source>
        <strain evidence="1 2">BEG34</strain>
    </source>
</reference>
<protein>
    <submittedName>
        <fullName evidence="1">Uncharacterized protein</fullName>
    </submittedName>
</protein>
<comment type="caution">
    <text evidence="1">The sequence shown here is derived from an EMBL/GenBank/DDBJ whole genome shotgun (WGS) entry which is preliminary data.</text>
</comment>
<evidence type="ECO:0000313" key="1">
    <source>
        <dbReference type="EMBL" id="KAF0419070.1"/>
    </source>
</evidence>
<name>A0A8H3X626_GIGMA</name>
<accession>A0A8H3X626</accession>
<keyword evidence="2" id="KW-1185">Reference proteome</keyword>
<gene>
    <name evidence="1" type="ORF">F8M41_007206</name>
</gene>
<dbReference type="OrthoDB" id="2479863at2759"/>
<dbReference type="Proteomes" id="UP000439903">
    <property type="component" value="Unassembled WGS sequence"/>
</dbReference>
<organism evidence="1 2">
    <name type="scientific">Gigaspora margarita</name>
    <dbReference type="NCBI Taxonomy" id="4874"/>
    <lineage>
        <taxon>Eukaryota</taxon>
        <taxon>Fungi</taxon>
        <taxon>Fungi incertae sedis</taxon>
        <taxon>Mucoromycota</taxon>
        <taxon>Glomeromycotina</taxon>
        <taxon>Glomeromycetes</taxon>
        <taxon>Diversisporales</taxon>
        <taxon>Gigasporaceae</taxon>
        <taxon>Gigaspora</taxon>
    </lineage>
</organism>
<dbReference type="AlphaFoldDB" id="A0A8H3X626"/>
<evidence type="ECO:0000313" key="2">
    <source>
        <dbReference type="Proteomes" id="UP000439903"/>
    </source>
</evidence>
<sequence length="96" mass="11001">MPLIIQEDIFDNILEHNSDPIVPYKFSSSSCFLKYFTSPNLEYSTSLSYISDLISTISLGFLSYNLDYVASSSNLEYIDSFSNLEYSISLIYNSKY</sequence>